<evidence type="ECO:0000313" key="2">
    <source>
        <dbReference type="EMBL" id="PIN18048.1"/>
    </source>
</evidence>
<reference evidence="3" key="1">
    <citation type="journal article" date="2018" name="Gigascience">
        <title>Genome assembly of the Pink Ipe (Handroanthus impetiginosus, Bignoniaceae), a highly valued, ecologically keystone Neotropical timber forest tree.</title>
        <authorList>
            <person name="Silva-Junior O.B."/>
            <person name="Grattapaglia D."/>
            <person name="Novaes E."/>
            <person name="Collevatti R.G."/>
        </authorList>
    </citation>
    <scope>NUCLEOTIDE SEQUENCE [LARGE SCALE GENOMIC DNA]</scope>
    <source>
        <strain evidence="3">cv. UFG-1</strain>
    </source>
</reference>
<organism evidence="2 3">
    <name type="scientific">Handroanthus impetiginosus</name>
    <dbReference type="NCBI Taxonomy" id="429701"/>
    <lineage>
        <taxon>Eukaryota</taxon>
        <taxon>Viridiplantae</taxon>
        <taxon>Streptophyta</taxon>
        <taxon>Embryophyta</taxon>
        <taxon>Tracheophyta</taxon>
        <taxon>Spermatophyta</taxon>
        <taxon>Magnoliopsida</taxon>
        <taxon>eudicotyledons</taxon>
        <taxon>Gunneridae</taxon>
        <taxon>Pentapetalae</taxon>
        <taxon>asterids</taxon>
        <taxon>lamiids</taxon>
        <taxon>Lamiales</taxon>
        <taxon>Bignoniaceae</taxon>
        <taxon>Crescentiina</taxon>
        <taxon>Tabebuia alliance</taxon>
        <taxon>Handroanthus</taxon>
    </lineage>
</organism>
<name>A0A2G9HKI8_9LAMI</name>
<dbReference type="EMBL" id="NKXS01001543">
    <property type="protein sequence ID" value="PIN18048.1"/>
    <property type="molecule type" value="Genomic_DNA"/>
</dbReference>
<proteinExistence type="predicted"/>
<dbReference type="Proteomes" id="UP000231279">
    <property type="component" value="Unassembled WGS sequence"/>
</dbReference>
<dbReference type="AlphaFoldDB" id="A0A2G9HKI8"/>
<protein>
    <submittedName>
        <fullName evidence="2">Uncharacterized protein</fullName>
    </submittedName>
</protein>
<comment type="caution">
    <text evidence="2">The sequence shown here is derived from an EMBL/GenBank/DDBJ whole genome shotgun (WGS) entry which is preliminary data.</text>
</comment>
<feature type="compositionally biased region" description="Low complexity" evidence="1">
    <location>
        <begin position="1"/>
        <end position="22"/>
    </location>
</feature>
<keyword evidence="3" id="KW-1185">Reference proteome</keyword>
<evidence type="ECO:0000313" key="3">
    <source>
        <dbReference type="Proteomes" id="UP000231279"/>
    </source>
</evidence>
<feature type="region of interest" description="Disordered" evidence="1">
    <location>
        <begin position="1"/>
        <end position="23"/>
    </location>
</feature>
<sequence>MQFLSNSSSPFTPSKSQSPSSSFTIKTLDTCKSIIFPIFPRGKSLDPKIHKNQTLLLILSLMKSEQQPSHSG</sequence>
<gene>
    <name evidence="2" type="ORF">CDL12_09304</name>
</gene>
<evidence type="ECO:0000256" key="1">
    <source>
        <dbReference type="SAM" id="MobiDB-lite"/>
    </source>
</evidence>
<accession>A0A2G9HKI8</accession>